<dbReference type="PANTHER" id="PTHR15549:SF26">
    <property type="entry name" value="AXIAL BUDDING PATTERN PROTEIN 2-RELATED"/>
    <property type="match status" value="1"/>
</dbReference>
<dbReference type="Proteomes" id="UP001433268">
    <property type="component" value="Unassembled WGS sequence"/>
</dbReference>
<gene>
    <name evidence="7" type="ORF">PG997_000184</name>
</gene>
<keyword evidence="8" id="KW-1185">Reference proteome</keyword>
<evidence type="ECO:0000313" key="7">
    <source>
        <dbReference type="EMBL" id="KAK8093499.1"/>
    </source>
</evidence>
<feature type="region of interest" description="Disordered" evidence="5">
    <location>
        <begin position="19"/>
        <end position="42"/>
    </location>
</feature>
<dbReference type="GeneID" id="92037559"/>
<protein>
    <submittedName>
        <fullName evidence="7">Uncharacterized protein</fullName>
    </submittedName>
</protein>
<keyword evidence="2 6" id="KW-0812">Transmembrane</keyword>
<keyword evidence="4 6" id="KW-0472">Membrane</keyword>
<dbReference type="PANTHER" id="PTHR15549">
    <property type="entry name" value="PAIRED IMMUNOGLOBULIN-LIKE TYPE 2 RECEPTOR"/>
    <property type="match status" value="1"/>
</dbReference>
<reference evidence="7 8" key="1">
    <citation type="submission" date="2023-01" db="EMBL/GenBank/DDBJ databases">
        <title>Analysis of 21 Apiospora genomes using comparative genomics revels a genus with tremendous synthesis potential of carbohydrate active enzymes and secondary metabolites.</title>
        <authorList>
            <person name="Sorensen T."/>
        </authorList>
    </citation>
    <scope>NUCLEOTIDE SEQUENCE [LARGE SCALE GENOMIC DNA]</scope>
    <source>
        <strain evidence="7 8">CBS 114990</strain>
    </source>
</reference>
<feature type="compositionally biased region" description="Low complexity" evidence="5">
    <location>
        <begin position="23"/>
        <end position="42"/>
    </location>
</feature>
<dbReference type="EMBL" id="JAQQWN010000002">
    <property type="protein sequence ID" value="KAK8093499.1"/>
    <property type="molecule type" value="Genomic_DNA"/>
</dbReference>
<evidence type="ECO:0000313" key="8">
    <source>
        <dbReference type="Proteomes" id="UP001433268"/>
    </source>
</evidence>
<feature type="compositionally biased region" description="Basic and acidic residues" evidence="5">
    <location>
        <begin position="110"/>
        <end position="121"/>
    </location>
</feature>
<evidence type="ECO:0000256" key="4">
    <source>
        <dbReference type="ARBA" id="ARBA00023136"/>
    </source>
</evidence>
<name>A0ABR1XA82_9PEZI</name>
<comment type="caution">
    <text evidence="7">The sequence shown here is derived from an EMBL/GenBank/DDBJ whole genome shotgun (WGS) entry which is preliminary data.</text>
</comment>
<keyword evidence="3 6" id="KW-1133">Transmembrane helix</keyword>
<organism evidence="7 8">
    <name type="scientific">Apiospora hydei</name>
    <dbReference type="NCBI Taxonomy" id="1337664"/>
    <lineage>
        <taxon>Eukaryota</taxon>
        <taxon>Fungi</taxon>
        <taxon>Dikarya</taxon>
        <taxon>Ascomycota</taxon>
        <taxon>Pezizomycotina</taxon>
        <taxon>Sordariomycetes</taxon>
        <taxon>Xylariomycetidae</taxon>
        <taxon>Amphisphaeriales</taxon>
        <taxon>Apiosporaceae</taxon>
        <taxon>Apiospora</taxon>
    </lineage>
</organism>
<evidence type="ECO:0000256" key="2">
    <source>
        <dbReference type="ARBA" id="ARBA00022692"/>
    </source>
</evidence>
<evidence type="ECO:0000256" key="6">
    <source>
        <dbReference type="SAM" id="Phobius"/>
    </source>
</evidence>
<accession>A0ABR1XA82</accession>
<evidence type="ECO:0000256" key="3">
    <source>
        <dbReference type="ARBA" id="ARBA00022989"/>
    </source>
</evidence>
<feature type="transmembrane region" description="Helical" evidence="6">
    <location>
        <begin position="44"/>
        <end position="68"/>
    </location>
</feature>
<sequence length="132" mass="13558">MTTTQIPLSSINPTATLTSTAVSTPTSQLPTSTSSSSSGLSAGAAAGIGAGCTLAALAIVCAAAFLFLQGRRRRRKNQATMAEAHVLKGGGPQPVVEASGFPIAYVQGHRNNERNQHEMDAIRSPSELPVGR</sequence>
<dbReference type="RefSeq" id="XP_066674272.1">
    <property type="nucleotide sequence ID" value="XM_066804499.1"/>
</dbReference>
<comment type="subcellular location">
    <subcellularLocation>
        <location evidence="1">Membrane</location>
        <topology evidence="1">Single-pass membrane protein</topology>
    </subcellularLocation>
</comment>
<evidence type="ECO:0000256" key="1">
    <source>
        <dbReference type="ARBA" id="ARBA00004167"/>
    </source>
</evidence>
<dbReference type="InterPro" id="IPR051694">
    <property type="entry name" value="Immunoregulatory_rcpt-like"/>
</dbReference>
<feature type="region of interest" description="Disordered" evidence="5">
    <location>
        <begin position="109"/>
        <end position="132"/>
    </location>
</feature>
<evidence type="ECO:0000256" key="5">
    <source>
        <dbReference type="SAM" id="MobiDB-lite"/>
    </source>
</evidence>
<proteinExistence type="predicted"/>